<dbReference type="InterPro" id="IPR011992">
    <property type="entry name" value="EF-hand-dom_pair"/>
</dbReference>
<dbReference type="Proteomes" id="UP000054560">
    <property type="component" value="Unassembled WGS sequence"/>
</dbReference>
<dbReference type="GO" id="GO:0005509">
    <property type="term" value="F:calcium ion binding"/>
    <property type="evidence" value="ECO:0007669"/>
    <property type="project" value="InterPro"/>
</dbReference>
<sequence>MEKLRHSTARRKFRVAAMTIGTSNKTDMDMARKFYTQDPDYQKACDRSDNKYMPDIEVFKDAFNIFDRDGDGSISANELDLVFRALGQVLTAQELKILVAEADLNGDGVISIDEFIGMMARRIVHTKGEKEENIKRVFEIFDRDGSGKIDRNELAYVLNEVLDQDCSEEQIEQIIKEADLEGDGEINYQEFNNYLFSQEV</sequence>
<name>A0A0L0FFL6_9EUKA</name>
<gene>
    <name evidence="4" type="ORF">SARC_12204</name>
</gene>
<keyword evidence="5" id="KW-1185">Reference proteome</keyword>
<dbReference type="Pfam" id="PF13499">
    <property type="entry name" value="EF-hand_7"/>
    <property type="match status" value="2"/>
</dbReference>
<feature type="domain" description="EF-hand" evidence="3">
    <location>
        <begin position="54"/>
        <end position="89"/>
    </location>
</feature>
<evidence type="ECO:0000313" key="4">
    <source>
        <dbReference type="EMBL" id="KNC75266.1"/>
    </source>
</evidence>
<feature type="domain" description="EF-hand" evidence="3">
    <location>
        <begin position="90"/>
        <end position="125"/>
    </location>
</feature>
<evidence type="ECO:0000256" key="1">
    <source>
        <dbReference type="ARBA" id="ARBA00022737"/>
    </source>
</evidence>
<dbReference type="GO" id="GO:0043226">
    <property type="term" value="C:organelle"/>
    <property type="evidence" value="ECO:0007669"/>
    <property type="project" value="UniProtKB-ARBA"/>
</dbReference>
<dbReference type="SUPFAM" id="SSF47473">
    <property type="entry name" value="EF-hand"/>
    <property type="match status" value="1"/>
</dbReference>
<evidence type="ECO:0000259" key="3">
    <source>
        <dbReference type="PROSITE" id="PS50222"/>
    </source>
</evidence>
<keyword evidence="2" id="KW-0106">Calcium</keyword>
<dbReference type="RefSeq" id="XP_014149168.1">
    <property type="nucleotide sequence ID" value="XM_014293693.1"/>
</dbReference>
<proteinExistence type="predicted"/>
<reference evidence="4 5" key="1">
    <citation type="submission" date="2011-02" db="EMBL/GenBank/DDBJ databases">
        <title>The Genome Sequence of Sphaeroforma arctica JP610.</title>
        <authorList>
            <consortium name="The Broad Institute Genome Sequencing Platform"/>
            <person name="Russ C."/>
            <person name="Cuomo C."/>
            <person name="Young S.K."/>
            <person name="Zeng Q."/>
            <person name="Gargeya S."/>
            <person name="Alvarado L."/>
            <person name="Berlin A."/>
            <person name="Chapman S.B."/>
            <person name="Chen Z."/>
            <person name="Freedman E."/>
            <person name="Gellesch M."/>
            <person name="Goldberg J."/>
            <person name="Griggs A."/>
            <person name="Gujja S."/>
            <person name="Heilman E."/>
            <person name="Heiman D."/>
            <person name="Howarth C."/>
            <person name="Mehta T."/>
            <person name="Neiman D."/>
            <person name="Pearson M."/>
            <person name="Roberts A."/>
            <person name="Saif S."/>
            <person name="Shea T."/>
            <person name="Shenoy N."/>
            <person name="Sisk P."/>
            <person name="Stolte C."/>
            <person name="Sykes S."/>
            <person name="White J."/>
            <person name="Yandava C."/>
            <person name="Burger G."/>
            <person name="Gray M.W."/>
            <person name="Holland P.W.H."/>
            <person name="King N."/>
            <person name="Lang F.B.F."/>
            <person name="Roger A.J."/>
            <person name="Ruiz-Trillo I."/>
            <person name="Haas B."/>
            <person name="Nusbaum C."/>
            <person name="Birren B."/>
        </authorList>
    </citation>
    <scope>NUCLEOTIDE SEQUENCE [LARGE SCALE GENOMIC DNA]</scope>
    <source>
        <strain evidence="4 5">JP610</strain>
    </source>
</reference>
<dbReference type="PROSITE" id="PS50222">
    <property type="entry name" value="EF_HAND_2"/>
    <property type="match status" value="4"/>
</dbReference>
<dbReference type="FunFam" id="1.10.238.10:FF:000178">
    <property type="entry name" value="Calmodulin-2 A"/>
    <property type="match status" value="1"/>
</dbReference>
<dbReference type="AlphaFoldDB" id="A0A0L0FFL6"/>
<dbReference type="InterPro" id="IPR050145">
    <property type="entry name" value="Centrin_CML-like"/>
</dbReference>
<evidence type="ECO:0000313" key="5">
    <source>
        <dbReference type="Proteomes" id="UP000054560"/>
    </source>
</evidence>
<dbReference type="PRINTS" id="PR01697">
    <property type="entry name" value="PARVALBUMIN"/>
</dbReference>
<dbReference type="EMBL" id="KQ243735">
    <property type="protein sequence ID" value="KNC75266.1"/>
    <property type="molecule type" value="Genomic_DNA"/>
</dbReference>
<dbReference type="GeneID" id="25912708"/>
<dbReference type="CDD" id="cd00051">
    <property type="entry name" value="EFh"/>
    <property type="match status" value="2"/>
</dbReference>
<dbReference type="SMART" id="SM00054">
    <property type="entry name" value="EFh"/>
    <property type="match status" value="4"/>
</dbReference>
<dbReference type="PROSITE" id="PS00018">
    <property type="entry name" value="EF_HAND_1"/>
    <property type="match status" value="3"/>
</dbReference>
<organism evidence="4 5">
    <name type="scientific">Sphaeroforma arctica JP610</name>
    <dbReference type="NCBI Taxonomy" id="667725"/>
    <lineage>
        <taxon>Eukaryota</taxon>
        <taxon>Ichthyosporea</taxon>
        <taxon>Ichthyophonida</taxon>
        <taxon>Sphaeroforma</taxon>
    </lineage>
</organism>
<dbReference type="InterPro" id="IPR018247">
    <property type="entry name" value="EF_Hand_1_Ca_BS"/>
</dbReference>
<keyword evidence="1" id="KW-0677">Repeat</keyword>
<accession>A0A0L0FFL6</accession>
<feature type="domain" description="EF-hand" evidence="3">
    <location>
        <begin position="166"/>
        <end position="200"/>
    </location>
</feature>
<feature type="domain" description="EF-hand" evidence="3">
    <location>
        <begin position="129"/>
        <end position="164"/>
    </location>
</feature>
<dbReference type="Gene3D" id="1.10.238.10">
    <property type="entry name" value="EF-hand"/>
    <property type="match status" value="2"/>
</dbReference>
<dbReference type="PANTHER" id="PTHR23050">
    <property type="entry name" value="CALCIUM BINDING PROTEIN"/>
    <property type="match status" value="1"/>
</dbReference>
<dbReference type="eggNOG" id="KOG0027">
    <property type="taxonomic scope" value="Eukaryota"/>
</dbReference>
<protein>
    <recommendedName>
        <fullName evidence="3">EF-hand domain-containing protein</fullName>
    </recommendedName>
</protein>
<dbReference type="STRING" id="667725.A0A0L0FFL6"/>
<evidence type="ECO:0000256" key="2">
    <source>
        <dbReference type="ARBA" id="ARBA00022837"/>
    </source>
</evidence>
<dbReference type="InterPro" id="IPR002048">
    <property type="entry name" value="EF_hand_dom"/>
</dbReference>
<dbReference type="OrthoDB" id="26525at2759"/>